<keyword evidence="3" id="KW-0645">Protease</keyword>
<name>A0A1H2Z7X9_9FIRM</name>
<reference evidence="3 4" key="1">
    <citation type="submission" date="2016-10" db="EMBL/GenBank/DDBJ databases">
        <authorList>
            <person name="de Groot N.N."/>
        </authorList>
    </citation>
    <scope>NUCLEOTIDE SEQUENCE [LARGE SCALE GENOMIC DNA]</scope>
    <source>
        <strain evidence="3 4">DSM 23310</strain>
    </source>
</reference>
<protein>
    <submittedName>
        <fullName evidence="3">Tricorn protease C1 domain-containing protein</fullName>
    </submittedName>
</protein>
<feature type="domain" description="Tail specific protease" evidence="1">
    <location>
        <begin position="181"/>
        <end position="389"/>
    </location>
</feature>
<accession>A0A1H2Z7X9</accession>
<organism evidence="3 4">
    <name type="scientific">Tepidimicrobium xylanilyticum</name>
    <dbReference type="NCBI Taxonomy" id="1123352"/>
    <lineage>
        <taxon>Bacteria</taxon>
        <taxon>Bacillati</taxon>
        <taxon>Bacillota</taxon>
        <taxon>Tissierellia</taxon>
        <taxon>Tissierellales</taxon>
        <taxon>Tepidimicrobiaceae</taxon>
        <taxon>Tepidimicrobium</taxon>
    </lineage>
</organism>
<dbReference type="SUPFAM" id="SSF52096">
    <property type="entry name" value="ClpP/crotonase"/>
    <property type="match status" value="1"/>
</dbReference>
<evidence type="ECO:0000259" key="2">
    <source>
        <dbReference type="Pfam" id="PF14684"/>
    </source>
</evidence>
<keyword evidence="3" id="KW-0378">Hydrolase</keyword>
<dbReference type="OrthoDB" id="1653205at2"/>
<dbReference type="PROSITE" id="PS51257">
    <property type="entry name" value="PROKAR_LIPOPROTEIN"/>
    <property type="match status" value="1"/>
</dbReference>
<feature type="domain" description="Tricorn protease C1" evidence="2">
    <location>
        <begin position="43"/>
        <end position="99"/>
    </location>
</feature>
<dbReference type="Pfam" id="PF14684">
    <property type="entry name" value="Tricorn_C1"/>
    <property type="match status" value="1"/>
</dbReference>
<dbReference type="Gene3D" id="3.30.750.44">
    <property type="match status" value="1"/>
</dbReference>
<dbReference type="InterPro" id="IPR029045">
    <property type="entry name" value="ClpP/crotonase-like_dom_sf"/>
</dbReference>
<keyword evidence="4" id="KW-1185">Reference proteome</keyword>
<dbReference type="CDD" id="cd07563">
    <property type="entry name" value="Peptidase_S41_IRBP"/>
    <property type="match status" value="1"/>
</dbReference>
<dbReference type="Gene3D" id="3.90.226.10">
    <property type="entry name" value="2-enoyl-CoA Hydratase, Chain A, domain 1"/>
    <property type="match status" value="1"/>
</dbReference>
<dbReference type="Proteomes" id="UP000198828">
    <property type="component" value="Unassembled WGS sequence"/>
</dbReference>
<dbReference type="RefSeq" id="WP_093752831.1">
    <property type="nucleotide sequence ID" value="NZ_FNNG01000007.1"/>
</dbReference>
<dbReference type="GO" id="GO:0008236">
    <property type="term" value="F:serine-type peptidase activity"/>
    <property type="evidence" value="ECO:0007669"/>
    <property type="project" value="InterPro"/>
</dbReference>
<dbReference type="GO" id="GO:0006508">
    <property type="term" value="P:proteolysis"/>
    <property type="evidence" value="ECO:0007669"/>
    <property type="project" value="UniProtKB-KW"/>
</dbReference>
<proteinExistence type="predicted"/>
<dbReference type="EMBL" id="FNNG01000007">
    <property type="protein sequence ID" value="SDX12974.1"/>
    <property type="molecule type" value="Genomic_DNA"/>
</dbReference>
<dbReference type="AlphaFoldDB" id="A0A1H2Z7X9"/>
<dbReference type="InterPro" id="IPR028204">
    <property type="entry name" value="Tricorn_C1"/>
</dbReference>
<gene>
    <name evidence="3" type="ORF">SAMN05660923_01740</name>
</gene>
<evidence type="ECO:0000313" key="3">
    <source>
        <dbReference type="EMBL" id="SDX12974.1"/>
    </source>
</evidence>
<evidence type="ECO:0000259" key="1">
    <source>
        <dbReference type="Pfam" id="PF03572"/>
    </source>
</evidence>
<sequence>MLQNKRLLKETLILVLIGILISSISCSKAYKSISINDSPLTTKEKMEDFEYTYNIIKENYPFLEVNKRLHGVDWLANKDEYIERIKNTRTDDEFIEELSNIMRELNNGHTHVVQKEHFKWYYKVYSQNKFLLNRPWFKVFNDKKVLARYDYLGQEESTEEFGYFGNTDPAFEMDIILPDEVAYLKIHSMDGNRVEEDGKEIRRFYEEIKDYEKLIIDIRGNTGGSDYYWQENVISPLAKKSITVSNYLFIRGDYGNPFYRSRGIKLKPISHLDQDILKKMPEEVERNFQRYWKVTKTIKPKDPIDFRGKIYLLVDYRVYSSSESFAAFCKDSGFATLVGETTGGDGIGIDPLFFSLPNSGIVIRFSSMMALNGDFTINEEVKTIPHIEVNATPIKDYRYDKAIQYVVNEN</sequence>
<dbReference type="InterPro" id="IPR005151">
    <property type="entry name" value="Tail-specific_protease"/>
</dbReference>
<evidence type="ECO:0000313" key="4">
    <source>
        <dbReference type="Proteomes" id="UP000198828"/>
    </source>
</evidence>
<dbReference type="Pfam" id="PF03572">
    <property type="entry name" value="Peptidase_S41"/>
    <property type="match status" value="1"/>
</dbReference>